<keyword evidence="4 11" id="KW-0728">SH3 domain</keyword>
<keyword evidence="15" id="KW-1185">Reference proteome</keyword>
<protein>
    <recommendedName>
        <fullName evidence="3">UDP-glucose 6-dehydrogenase</fullName>
        <ecNumber evidence="3">1.1.1.22</ecNumber>
    </recommendedName>
</protein>
<feature type="binding site" evidence="10">
    <location>
        <position position="219"/>
    </location>
    <ligand>
        <name>NAD(+)</name>
        <dbReference type="ChEBI" id="CHEBI:57540"/>
    </ligand>
</feature>
<dbReference type="InterPro" id="IPR036220">
    <property type="entry name" value="UDP-Glc/GDP-Man_DH_C_sf"/>
</dbReference>
<dbReference type="InterPro" id="IPR017476">
    <property type="entry name" value="UDP-Glc/GDP-Man"/>
</dbReference>
<evidence type="ECO:0000259" key="13">
    <source>
        <dbReference type="PROSITE" id="PS50002"/>
    </source>
</evidence>
<dbReference type="Pfam" id="PF03720">
    <property type="entry name" value="UDPG_MGDP_dh_C"/>
    <property type="match status" value="1"/>
</dbReference>
<feature type="region of interest" description="Disordered" evidence="12">
    <location>
        <begin position="63"/>
        <end position="83"/>
    </location>
</feature>
<dbReference type="NCBIfam" id="TIGR03026">
    <property type="entry name" value="NDP-sugDHase"/>
    <property type="match status" value="1"/>
</dbReference>
<comment type="similarity">
    <text evidence="2">Belongs to the UDP-glucose/GDP-mannose dehydrogenase family.</text>
</comment>
<feature type="compositionally biased region" description="Polar residues" evidence="12">
    <location>
        <begin position="63"/>
        <end position="75"/>
    </location>
</feature>
<evidence type="ECO:0000256" key="10">
    <source>
        <dbReference type="PIRSR" id="PIRSR500134-3"/>
    </source>
</evidence>
<dbReference type="InterPro" id="IPR001452">
    <property type="entry name" value="SH3_domain"/>
</dbReference>
<evidence type="ECO:0000256" key="3">
    <source>
        <dbReference type="ARBA" id="ARBA00012954"/>
    </source>
</evidence>
<feature type="binding site" evidence="10">
    <location>
        <position position="474"/>
    </location>
    <ligand>
        <name>NAD(+)</name>
        <dbReference type="ChEBI" id="CHEBI:57540"/>
    </ligand>
</feature>
<evidence type="ECO:0000256" key="1">
    <source>
        <dbReference type="ARBA" id="ARBA00004701"/>
    </source>
</evidence>
<dbReference type="Gene3D" id="1.20.5.100">
    <property type="entry name" value="Cytochrome c1, transmembrane anchor, C-terminal"/>
    <property type="match status" value="1"/>
</dbReference>
<evidence type="ECO:0000313" key="14">
    <source>
        <dbReference type="EMBL" id="TKA57607.1"/>
    </source>
</evidence>
<keyword evidence="5" id="KW-0560">Oxidoreductase</keyword>
<accession>A0A4U0W5Q1</accession>
<evidence type="ECO:0000256" key="2">
    <source>
        <dbReference type="ARBA" id="ARBA00006601"/>
    </source>
</evidence>
<dbReference type="FunFam" id="1.20.5.100:FF:000001">
    <property type="entry name" value="UDP-glucose 6-dehydrogenase"/>
    <property type="match status" value="1"/>
</dbReference>
<dbReference type="Pfam" id="PF00984">
    <property type="entry name" value="UDPG_MGDP_dh"/>
    <property type="match status" value="1"/>
</dbReference>
<feature type="non-terminal residue" evidence="14">
    <location>
        <position position="1"/>
    </location>
</feature>
<dbReference type="GO" id="GO:0005634">
    <property type="term" value="C:nucleus"/>
    <property type="evidence" value="ECO:0007669"/>
    <property type="project" value="TreeGrafter"/>
</dbReference>
<dbReference type="InterPro" id="IPR014027">
    <property type="entry name" value="UDP-Glc/GDP-Man_DH_C"/>
</dbReference>
<evidence type="ECO:0000256" key="9">
    <source>
        <dbReference type="PIRSR" id="PIRSR500134-2"/>
    </source>
</evidence>
<dbReference type="InterPro" id="IPR028356">
    <property type="entry name" value="UDPglc_DH_euk"/>
</dbReference>
<feature type="active site" description="Nucleophile" evidence="8">
    <location>
        <position position="471"/>
    </location>
</feature>
<dbReference type="AlphaFoldDB" id="A0A4U0W5Q1"/>
<dbReference type="InterPro" id="IPR001732">
    <property type="entry name" value="UDP-Glc/GDP-Man_DH_N"/>
</dbReference>
<dbReference type="PANTHER" id="PTHR11374">
    <property type="entry name" value="UDP-GLUCOSE DEHYDROGENASE/UDP-MANNAC DEHYDROGENASE"/>
    <property type="match status" value="1"/>
</dbReference>
<dbReference type="SUPFAM" id="SSF48179">
    <property type="entry name" value="6-phosphogluconate dehydrogenase C-terminal domain-like"/>
    <property type="match status" value="1"/>
</dbReference>
<evidence type="ECO:0000256" key="4">
    <source>
        <dbReference type="ARBA" id="ARBA00022443"/>
    </source>
</evidence>
<dbReference type="SUPFAM" id="SSF51735">
    <property type="entry name" value="NAD(P)-binding Rossmann-fold domains"/>
    <property type="match status" value="1"/>
</dbReference>
<feature type="binding site" evidence="9">
    <location>
        <position position="415"/>
    </location>
    <ligand>
        <name>substrate</name>
    </ligand>
</feature>
<dbReference type="InterPro" id="IPR014026">
    <property type="entry name" value="UDP-Glc/GDP-Man_DH_dimer"/>
</dbReference>
<dbReference type="SMART" id="SM00984">
    <property type="entry name" value="UDPG_MGDP_dh_C"/>
    <property type="match status" value="1"/>
</dbReference>
<dbReference type="GO" id="GO:0006065">
    <property type="term" value="P:UDP-glucuronate biosynthetic process"/>
    <property type="evidence" value="ECO:0007669"/>
    <property type="project" value="UniProtKB-UniPathway"/>
</dbReference>
<dbReference type="Gene3D" id="2.30.30.40">
    <property type="entry name" value="SH3 Domains"/>
    <property type="match status" value="1"/>
</dbReference>
<feature type="binding site" evidence="9">
    <location>
        <position position="468"/>
    </location>
    <ligand>
        <name>substrate</name>
    </ligand>
</feature>
<comment type="caution">
    <text evidence="14">The sequence shown here is derived from an EMBL/GenBank/DDBJ whole genome shotgun (WGS) entry which is preliminary data.</text>
</comment>
<organism evidence="14 15">
    <name type="scientific">Cryomyces minteri</name>
    <dbReference type="NCBI Taxonomy" id="331657"/>
    <lineage>
        <taxon>Eukaryota</taxon>
        <taxon>Fungi</taxon>
        <taxon>Dikarya</taxon>
        <taxon>Ascomycota</taxon>
        <taxon>Pezizomycotina</taxon>
        <taxon>Dothideomycetes</taxon>
        <taxon>Dothideomycetes incertae sedis</taxon>
        <taxon>Cryomyces</taxon>
    </lineage>
</organism>
<dbReference type="Pfam" id="PF00018">
    <property type="entry name" value="SH3_1"/>
    <property type="match status" value="1"/>
</dbReference>
<feature type="binding site" evidence="10">
    <location>
        <position position="541"/>
    </location>
    <ligand>
        <name>NAD(+)</name>
        <dbReference type="ChEBI" id="CHEBI:57540"/>
    </ligand>
</feature>
<dbReference type="SUPFAM" id="SSF50044">
    <property type="entry name" value="SH3-domain"/>
    <property type="match status" value="1"/>
</dbReference>
<dbReference type="InterPro" id="IPR036291">
    <property type="entry name" value="NAD(P)-bd_dom_sf"/>
</dbReference>
<evidence type="ECO:0000313" key="15">
    <source>
        <dbReference type="Proteomes" id="UP000308768"/>
    </source>
</evidence>
<feature type="binding site" evidence="10">
    <location>
        <position position="326"/>
    </location>
    <ligand>
        <name>NAD(+)</name>
        <dbReference type="ChEBI" id="CHEBI:57540"/>
    </ligand>
</feature>
<dbReference type="InterPro" id="IPR036028">
    <property type="entry name" value="SH3-like_dom_sf"/>
</dbReference>
<evidence type="ECO:0000256" key="11">
    <source>
        <dbReference type="PROSITE-ProRule" id="PRU00192"/>
    </source>
</evidence>
<dbReference type="OrthoDB" id="5059218at2759"/>
<dbReference type="FunFam" id="3.40.50.720:FF:000193">
    <property type="entry name" value="UDP-glucose 6-dehydrogenase"/>
    <property type="match status" value="1"/>
</dbReference>
<dbReference type="PROSITE" id="PS50002">
    <property type="entry name" value="SH3"/>
    <property type="match status" value="1"/>
</dbReference>
<dbReference type="GO" id="GO:0003979">
    <property type="term" value="F:UDP-glucose 6-dehydrogenase activity"/>
    <property type="evidence" value="ECO:0007669"/>
    <property type="project" value="UniProtKB-EC"/>
</dbReference>
<dbReference type="GO" id="GO:0000271">
    <property type="term" value="P:polysaccharide biosynthetic process"/>
    <property type="evidence" value="ECO:0007669"/>
    <property type="project" value="InterPro"/>
</dbReference>
<name>A0A4U0W5Q1_9PEZI</name>
<dbReference type="EMBL" id="NAJN01002103">
    <property type="protein sequence ID" value="TKA57607.1"/>
    <property type="molecule type" value="Genomic_DNA"/>
</dbReference>
<dbReference type="SMART" id="SM00326">
    <property type="entry name" value="SH3"/>
    <property type="match status" value="1"/>
</dbReference>
<dbReference type="PIRSF" id="PIRSF000124">
    <property type="entry name" value="UDPglc_GDPman_dh"/>
    <property type="match status" value="1"/>
</dbReference>
<dbReference type="GO" id="GO:0006024">
    <property type="term" value="P:glycosaminoglycan biosynthetic process"/>
    <property type="evidence" value="ECO:0007669"/>
    <property type="project" value="TreeGrafter"/>
</dbReference>
<dbReference type="InterPro" id="IPR028357">
    <property type="entry name" value="UDPglc_DH_bac"/>
</dbReference>
<comment type="catalytic activity">
    <reaction evidence="7">
        <text>UDP-alpha-D-glucose + 2 NAD(+) + H2O = UDP-alpha-D-glucuronate + 2 NADH + 3 H(+)</text>
        <dbReference type="Rhea" id="RHEA:23596"/>
        <dbReference type="ChEBI" id="CHEBI:15377"/>
        <dbReference type="ChEBI" id="CHEBI:15378"/>
        <dbReference type="ChEBI" id="CHEBI:57540"/>
        <dbReference type="ChEBI" id="CHEBI:57945"/>
        <dbReference type="ChEBI" id="CHEBI:58052"/>
        <dbReference type="ChEBI" id="CHEBI:58885"/>
        <dbReference type="EC" id="1.1.1.22"/>
    </reaction>
</comment>
<dbReference type="EC" id="1.1.1.22" evidence="3"/>
<dbReference type="Pfam" id="PF03721">
    <property type="entry name" value="UDPG_MGDP_dh_N"/>
    <property type="match status" value="1"/>
</dbReference>
<proteinExistence type="inferred from homology"/>
<evidence type="ECO:0000256" key="7">
    <source>
        <dbReference type="ARBA" id="ARBA00047473"/>
    </source>
</evidence>
<sequence length="755" mass="82816">DLALQPNDTIKVSEYMNAEWWKGQNTRTGAEGIFPRSYVKVVEEKQARQNQTSGYGNMPLEVSQSGSGPVQQNGEQVPGKGQEMGKKFGKKLGNAAIFGAGATIGGNIVNNRMKDSWLRPGEKSIFEVLRFLSHQATHLITFRPPPLAQTLPYLSNTGRLQTLSSFPRSLQGNGGAQYRKRRTAIAHRFLLYTTGDSAEESTAIRIIAYETDFDVTVVDYNAQRIAAWNSADLPIYESGLDHIVKSTRDGISKHADGVTTRSNLVFTTDVEGSIDAADIIFIAVNTPTKTQGQGKGYAADLRFVEEATRTIAKVAKADKIVVEKSTVPVKTAESVRMILMANAHPGVRFEVLSNPEYLAEGQAVADMLDPDRILIGSLPTPEGLKAADALVEVYSQWVERSKIITMNLWSSELAKLAANAMLAQRISNVNALSAICEKTGASVDEVAYACGLDHRIGKGMLKAGPGFGGSCFRKDILSLVYLSETLGLPEVANYWRGVVDINEYQKDRFTKRVISCLFNTLTNKKIAVLGFTFKKNTADIRESPAITMVTNFLSEGAQVAVYDPRARKQQILVDLHQAYDDTVALENNLMICGDAYRACDGADAVVILTEWDEFSNVDLPTPEVQTADPVALRRSTVLDPNANNFVPEGTKHKEEELCAVSAFLSALKVRNVKVGSPHITSDEEGLEGSRVRVPVTPAQTVPQWRIDWVRIARGMRKPMFVFDGRNILDHGKLQRLGFRVEVIGKASLAEANVQC</sequence>
<evidence type="ECO:0000256" key="6">
    <source>
        <dbReference type="ARBA" id="ARBA00023027"/>
    </source>
</evidence>
<dbReference type="InterPro" id="IPR008927">
    <property type="entry name" value="6-PGluconate_DH-like_C_sf"/>
</dbReference>
<reference evidence="14 15" key="1">
    <citation type="submission" date="2017-03" db="EMBL/GenBank/DDBJ databases">
        <title>Genomes of endolithic fungi from Antarctica.</title>
        <authorList>
            <person name="Coleine C."/>
            <person name="Masonjones S."/>
            <person name="Stajich J.E."/>
        </authorList>
    </citation>
    <scope>NUCLEOTIDE SEQUENCE [LARGE SCALE GENOMIC DNA]</scope>
    <source>
        <strain evidence="14 15">CCFEE 5187</strain>
    </source>
</reference>
<feature type="binding site" evidence="10">
    <location>
        <position position="224"/>
    </location>
    <ligand>
        <name>NAD(+)</name>
        <dbReference type="ChEBI" id="CHEBI:57540"/>
    </ligand>
</feature>
<keyword evidence="6 10" id="KW-0520">NAD</keyword>
<dbReference type="STRING" id="331657.A0A4U0W5Q1"/>
<gene>
    <name evidence="14" type="ORF">B0A49_10706</name>
</gene>
<evidence type="ECO:0000256" key="8">
    <source>
        <dbReference type="PIRSR" id="PIRSR500134-1"/>
    </source>
</evidence>
<feature type="domain" description="SH3" evidence="13">
    <location>
        <begin position="1"/>
        <end position="44"/>
    </location>
</feature>
<dbReference type="Proteomes" id="UP000308768">
    <property type="component" value="Unassembled WGS sequence"/>
</dbReference>
<comment type="pathway">
    <text evidence="1">Nucleotide-sugar biosynthesis; UDP-alpha-D-glucuronate biosynthesis; UDP-alpha-D-glucuronate from UDP-alpha-D-glucose: step 1/1.</text>
</comment>
<evidence type="ECO:0000256" key="5">
    <source>
        <dbReference type="ARBA" id="ARBA00023002"/>
    </source>
</evidence>
<evidence type="ECO:0000256" key="12">
    <source>
        <dbReference type="SAM" id="MobiDB-lite"/>
    </source>
</evidence>
<feature type="binding site" evidence="10">
    <location>
        <position position="286"/>
    </location>
    <ligand>
        <name>NAD(+)</name>
        <dbReference type="ChEBI" id="CHEBI:57540"/>
    </ligand>
</feature>
<dbReference type="GO" id="GO:0051287">
    <property type="term" value="F:NAD binding"/>
    <property type="evidence" value="ECO:0007669"/>
    <property type="project" value="InterPro"/>
</dbReference>
<feature type="binding site" evidence="10">
    <location>
        <position position="360"/>
    </location>
    <ligand>
        <name>NAD(+)</name>
        <dbReference type="ChEBI" id="CHEBI:57540"/>
    </ligand>
</feature>
<dbReference type="PANTHER" id="PTHR11374:SF3">
    <property type="entry name" value="UDP-GLUCOSE 6-DEHYDROGENASE"/>
    <property type="match status" value="1"/>
</dbReference>
<feature type="binding site" evidence="9">
    <location>
        <position position="534"/>
    </location>
    <ligand>
        <name>substrate</name>
    </ligand>
</feature>
<dbReference type="PIRSF" id="PIRSF500134">
    <property type="entry name" value="UDPglc_DH_bac"/>
    <property type="match status" value="1"/>
</dbReference>
<dbReference type="SUPFAM" id="SSF52413">
    <property type="entry name" value="UDP-glucose/GDP-mannose dehydrogenase C-terminal domain"/>
    <property type="match status" value="1"/>
</dbReference>
<dbReference type="Gene3D" id="3.40.50.720">
    <property type="entry name" value="NAD(P)-binding Rossmann-like Domain"/>
    <property type="match status" value="2"/>
</dbReference>
<dbReference type="UniPathway" id="UPA00038">
    <property type="reaction ID" value="UER00491"/>
</dbReference>